<proteinExistence type="predicted"/>
<keyword evidence="7" id="KW-0547">Nucleotide-binding</keyword>
<evidence type="ECO:0000256" key="12">
    <source>
        <dbReference type="PROSITE-ProRule" id="PRU00110"/>
    </source>
</evidence>
<keyword evidence="6 14" id="KW-0812">Transmembrane</keyword>
<dbReference type="InterPro" id="IPR005330">
    <property type="entry name" value="MHYT_dom"/>
</dbReference>
<feature type="domain" description="HPt" evidence="19">
    <location>
        <begin position="929"/>
        <end position="1026"/>
    </location>
</feature>
<dbReference type="InterPro" id="IPR013767">
    <property type="entry name" value="PAS_fold"/>
</dbReference>
<dbReference type="Pfam" id="PF01627">
    <property type="entry name" value="Hpt"/>
    <property type="match status" value="1"/>
</dbReference>
<dbReference type="InterPro" id="IPR001610">
    <property type="entry name" value="PAC"/>
</dbReference>
<dbReference type="SMART" id="SM00388">
    <property type="entry name" value="HisKA"/>
    <property type="match status" value="1"/>
</dbReference>
<dbReference type="CDD" id="cd16922">
    <property type="entry name" value="HATPase_EvgS-ArcB-TorS-like"/>
    <property type="match status" value="1"/>
</dbReference>
<reference evidence="21 22" key="1">
    <citation type="journal article" date="2019" name="Int. J. Syst. Evol. Microbiol.">
        <title>The Global Catalogue of Microorganisms (GCM) 10K type strain sequencing project: providing services to taxonomists for standard genome sequencing and annotation.</title>
        <authorList>
            <consortium name="The Broad Institute Genomics Platform"/>
            <consortium name="The Broad Institute Genome Sequencing Center for Infectious Disease"/>
            <person name="Wu L."/>
            <person name="Ma J."/>
        </authorList>
    </citation>
    <scope>NUCLEOTIDE SEQUENCE [LARGE SCALE GENOMIC DNA]</scope>
    <source>
        <strain evidence="21 22">JCM 13378</strain>
    </source>
</reference>
<dbReference type="SUPFAM" id="SSF47384">
    <property type="entry name" value="Homodimeric domain of signal transducing histidine kinase"/>
    <property type="match status" value="1"/>
</dbReference>
<dbReference type="InterPro" id="IPR036641">
    <property type="entry name" value="HPT_dom_sf"/>
</dbReference>
<accession>A0ABN0XN92</accession>
<keyword evidence="8" id="KW-0067">ATP-binding</keyword>
<keyword evidence="22" id="KW-1185">Reference proteome</keyword>
<organism evidence="21 22">
    <name type="scientific">Bowmanella denitrificans</name>
    <dbReference type="NCBI Taxonomy" id="366582"/>
    <lineage>
        <taxon>Bacteria</taxon>
        <taxon>Pseudomonadati</taxon>
        <taxon>Pseudomonadota</taxon>
        <taxon>Gammaproteobacteria</taxon>
        <taxon>Alteromonadales</taxon>
        <taxon>Alteromonadaceae</taxon>
        <taxon>Bowmanella</taxon>
    </lineage>
</organism>
<evidence type="ECO:0000256" key="1">
    <source>
        <dbReference type="ARBA" id="ARBA00000085"/>
    </source>
</evidence>
<evidence type="ECO:0000313" key="22">
    <source>
        <dbReference type="Proteomes" id="UP001501757"/>
    </source>
</evidence>
<dbReference type="Gene3D" id="3.30.450.20">
    <property type="entry name" value="PAS domain"/>
    <property type="match status" value="2"/>
</dbReference>
<comment type="caution">
    <text evidence="21">The sequence shown here is derived from an EMBL/GenBank/DDBJ whole genome shotgun (WGS) entry which is preliminary data.</text>
</comment>
<feature type="domain" description="PAC" evidence="18">
    <location>
        <begin position="472"/>
        <end position="524"/>
    </location>
</feature>
<dbReference type="CDD" id="cd00082">
    <property type="entry name" value="HisKA"/>
    <property type="match status" value="1"/>
</dbReference>
<dbReference type="InterPro" id="IPR011006">
    <property type="entry name" value="CheY-like_superfamily"/>
</dbReference>
<dbReference type="SUPFAM" id="SSF55874">
    <property type="entry name" value="ATPase domain of HSP90 chaperone/DNA topoisomerase II/histidine kinase"/>
    <property type="match status" value="1"/>
</dbReference>
<gene>
    <name evidence="21" type="ORF">GCM10009092_35620</name>
</gene>
<keyword evidence="10" id="KW-0902">Two-component regulatory system</keyword>
<dbReference type="PANTHER" id="PTHR45339:SF1">
    <property type="entry name" value="HYBRID SIGNAL TRANSDUCTION HISTIDINE KINASE J"/>
    <property type="match status" value="1"/>
</dbReference>
<dbReference type="Gene3D" id="3.40.50.2300">
    <property type="match status" value="1"/>
</dbReference>
<evidence type="ECO:0000313" key="21">
    <source>
        <dbReference type="EMBL" id="GAA0368221.1"/>
    </source>
</evidence>
<feature type="modified residue" description="Phosphohistidine" evidence="12">
    <location>
        <position position="968"/>
    </location>
</feature>
<dbReference type="CDD" id="cd17546">
    <property type="entry name" value="REC_hyHK_CKI1_RcsC-like"/>
    <property type="match status" value="1"/>
</dbReference>
<feature type="modified residue" description="4-aspartylphosphate" evidence="13">
    <location>
        <position position="827"/>
    </location>
</feature>
<keyword evidence="4" id="KW-1003">Cell membrane</keyword>
<feature type="domain" description="PAS" evidence="17">
    <location>
        <begin position="269"/>
        <end position="339"/>
    </location>
</feature>
<feature type="domain" description="PAS" evidence="17">
    <location>
        <begin position="397"/>
        <end position="464"/>
    </location>
</feature>
<dbReference type="PROSITE" id="PS50113">
    <property type="entry name" value="PAC"/>
    <property type="match status" value="1"/>
</dbReference>
<dbReference type="Gene3D" id="1.10.287.130">
    <property type="match status" value="1"/>
</dbReference>
<evidence type="ECO:0000256" key="7">
    <source>
        <dbReference type="ARBA" id="ARBA00022741"/>
    </source>
</evidence>
<dbReference type="InterPro" id="IPR003661">
    <property type="entry name" value="HisK_dim/P_dom"/>
</dbReference>
<dbReference type="PROSITE" id="PS50109">
    <property type="entry name" value="HIS_KIN"/>
    <property type="match status" value="1"/>
</dbReference>
<dbReference type="PANTHER" id="PTHR45339">
    <property type="entry name" value="HYBRID SIGNAL TRANSDUCTION HISTIDINE KINASE J"/>
    <property type="match status" value="1"/>
</dbReference>
<evidence type="ECO:0000256" key="13">
    <source>
        <dbReference type="PROSITE-ProRule" id="PRU00169"/>
    </source>
</evidence>
<feature type="transmembrane region" description="Helical" evidence="14">
    <location>
        <begin position="58"/>
        <end position="82"/>
    </location>
</feature>
<feature type="transmembrane region" description="Helical" evidence="14">
    <location>
        <begin position="125"/>
        <end position="144"/>
    </location>
</feature>
<feature type="domain" description="Response regulatory" evidence="16">
    <location>
        <begin position="778"/>
        <end position="897"/>
    </location>
</feature>
<evidence type="ECO:0000259" key="15">
    <source>
        <dbReference type="PROSITE" id="PS50109"/>
    </source>
</evidence>
<dbReference type="SMART" id="SM00387">
    <property type="entry name" value="HATPase_c"/>
    <property type="match status" value="1"/>
</dbReference>
<dbReference type="PROSITE" id="PS50112">
    <property type="entry name" value="PAS"/>
    <property type="match status" value="2"/>
</dbReference>
<dbReference type="InterPro" id="IPR001789">
    <property type="entry name" value="Sig_transdc_resp-reg_receiver"/>
</dbReference>
<comment type="catalytic activity">
    <reaction evidence="1">
        <text>ATP + protein L-histidine = ADP + protein N-phospho-L-histidine.</text>
        <dbReference type="EC" id="2.7.13.3"/>
    </reaction>
</comment>
<dbReference type="InterPro" id="IPR036890">
    <property type="entry name" value="HATPase_C_sf"/>
</dbReference>
<dbReference type="EMBL" id="BAAAEI010000023">
    <property type="protein sequence ID" value="GAA0368221.1"/>
    <property type="molecule type" value="Genomic_DNA"/>
</dbReference>
<dbReference type="InterPro" id="IPR035965">
    <property type="entry name" value="PAS-like_dom_sf"/>
</dbReference>
<dbReference type="InterPro" id="IPR005467">
    <property type="entry name" value="His_kinase_dom"/>
</dbReference>
<evidence type="ECO:0000256" key="3">
    <source>
        <dbReference type="ARBA" id="ARBA00012438"/>
    </source>
</evidence>
<keyword evidence="11 14" id="KW-0472">Membrane</keyword>
<dbReference type="PROSITE" id="PS50110">
    <property type="entry name" value="RESPONSE_REGULATORY"/>
    <property type="match status" value="1"/>
</dbReference>
<feature type="domain" description="Histidine kinase" evidence="15">
    <location>
        <begin position="542"/>
        <end position="759"/>
    </location>
</feature>
<feature type="transmembrane region" description="Helical" evidence="14">
    <location>
        <begin position="94"/>
        <end position="113"/>
    </location>
</feature>
<evidence type="ECO:0000256" key="11">
    <source>
        <dbReference type="ARBA" id="ARBA00023136"/>
    </source>
</evidence>
<dbReference type="Proteomes" id="UP001501757">
    <property type="component" value="Unassembled WGS sequence"/>
</dbReference>
<dbReference type="Gene3D" id="1.20.120.160">
    <property type="entry name" value="HPT domain"/>
    <property type="match status" value="1"/>
</dbReference>
<evidence type="ECO:0000256" key="10">
    <source>
        <dbReference type="ARBA" id="ARBA00023012"/>
    </source>
</evidence>
<feature type="transmembrane region" description="Helical" evidence="14">
    <location>
        <begin position="234"/>
        <end position="257"/>
    </location>
</feature>
<dbReference type="CDD" id="cd00130">
    <property type="entry name" value="PAS"/>
    <property type="match status" value="2"/>
</dbReference>
<dbReference type="Pfam" id="PF00072">
    <property type="entry name" value="Response_reg"/>
    <property type="match status" value="1"/>
</dbReference>
<dbReference type="PROSITE" id="PS50894">
    <property type="entry name" value="HPT"/>
    <property type="match status" value="1"/>
</dbReference>
<dbReference type="SMART" id="SM00091">
    <property type="entry name" value="PAS"/>
    <property type="match status" value="2"/>
</dbReference>
<keyword evidence="9 14" id="KW-1133">Transmembrane helix</keyword>
<comment type="subcellular location">
    <subcellularLocation>
        <location evidence="2">Cell membrane</location>
        <topology evidence="2">Multi-pass membrane protein</topology>
    </subcellularLocation>
</comment>
<dbReference type="InterPro" id="IPR000700">
    <property type="entry name" value="PAS-assoc_C"/>
</dbReference>
<evidence type="ECO:0000256" key="8">
    <source>
        <dbReference type="ARBA" id="ARBA00022840"/>
    </source>
</evidence>
<dbReference type="Gene3D" id="3.30.565.10">
    <property type="entry name" value="Histidine kinase-like ATPase, C-terminal domain"/>
    <property type="match status" value="1"/>
</dbReference>
<dbReference type="InterPro" id="IPR008207">
    <property type="entry name" value="Sig_transdc_His_kin_Hpt_dom"/>
</dbReference>
<evidence type="ECO:0000256" key="9">
    <source>
        <dbReference type="ARBA" id="ARBA00022989"/>
    </source>
</evidence>
<evidence type="ECO:0000259" key="16">
    <source>
        <dbReference type="PROSITE" id="PS50110"/>
    </source>
</evidence>
<evidence type="ECO:0000256" key="4">
    <source>
        <dbReference type="ARBA" id="ARBA00022475"/>
    </source>
</evidence>
<evidence type="ECO:0000259" key="19">
    <source>
        <dbReference type="PROSITE" id="PS50894"/>
    </source>
</evidence>
<dbReference type="Pfam" id="PF00989">
    <property type="entry name" value="PAS"/>
    <property type="match status" value="1"/>
</dbReference>
<dbReference type="SUPFAM" id="SSF47226">
    <property type="entry name" value="Histidine-containing phosphotransfer domain, HPT domain"/>
    <property type="match status" value="1"/>
</dbReference>
<dbReference type="InterPro" id="IPR036097">
    <property type="entry name" value="HisK_dim/P_sf"/>
</dbReference>
<dbReference type="Pfam" id="PF02518">
    <property type="entry name" value="HATPase_c"/>
    <property type="match status" value="1"/>
</dbReference>
<dbReference type="Pfam" id="PF08447">
    <property type="entry name" value="PAS_3"/>
    <property type="match status" value="1"/>
</dbReference>
<dbReference type="Pfam" id="PF00512">
    <property type="entry name" value="HisKA"/>
    <property type="match status" value="1"/>
</dbReference>
<evidence type="ECO:0000256" key="14">
    <source>
        <dbReference type="PROSITE-ProRule" id="PRU00244"/>
    </source>
</evidence>
<dbReference type="InterPro" id="IPR003594">
    <property type="entry name" value="HATPase_dom"/>
</dbReference>
<sequence length="1108" mass="122843">MQLDWLKQIFTYPSDNLLLYGTYDIWLVLLSILVAVFSSTMAMQMAGQAAQASSRRALVLLVGSLALGTGVWSMHFIGMLAFDLCTQVDYATDLTLFSMLPSIGASWVALSLIGRRQVSIGQLSLGAVLMGAGIGTMHYVGMAAMQMAPALRYDPWLFALSILVAVLLAWLSLWVRFGIKALKAGKLSSLTLNLAGGTVMGLAICGMHYTGMAAARFVPPTDMQNTAQTHQSEVLALGIAIMTVLITTLVVIANLLFKYRDISQVARRNETRLQAMMDTAVDGVVTISADGKLMGLNQAAERIFGWQATEVLGKNVSMLMPEPFQTEHDDYLTRYLQTGVAKIIGTGRDVLALHKSGWHVPVRLAIGHARLPDEDVFVAFVTDISQRLKMEKALKENEAKYRSLISNIPGAAYRCQPSTDFPMLFISEAVEQITGYPASDFMLPEPNRYFAELFHPEDRDRLLEMAAYQSHFCVEYRIIDKFGNIRWILDNGGAVRDEQGEVLWLDGFLMDISSRKQMEQELVLAKERAEQAAAARSAFLANMSHEIRTPMNAIIGFSEVLMNSKLEQDQRKHLLTINQSARSLLHLLNDILDSAKLEKGKLELEWRDFSLTELMDEVVSTLWLQARKKGLELALHLEPGLSEFYRGAPDRIRQVLTNLVGNAIKFTEQGIVRVEVRQTQEDLIQFCIEDTGMGIDAERLERIFDPFTQADASMSRRFGGTGLGTTISKQLVELMGGRIWASSEPGRGSEFCFHLPLMPGQPVLSTDKNSYLQLPKLRILVADDIQQNQDLLALLLGNAGHQVDLAGNGLEAVDRVKQQAFDLVLMDIQMPELDGLAATKAIREWERLQGRDKLPVIALTASVLEEDKLAAREAGMQGFASKPVDMPVLIQEIARVLELDVALPQTEVLAQVLPTQGVNLDKALQLWGTEPVYCKELQRFLERYEQVPELMQQLVQKGDYTALAERAHALKGLCGNLALIQLADLFSQVERGARQTQDLQWQPLYTDLRDGIAGVASWLGERQSNPEDQSAPVARADSHACMALLVRLQTAAQANELDDEALELLSGYCANMADQDLDAIVDAFNDFDFAVANNLLEQLMATLSKESK</sequence>
<evidence type="ECO:0000256" key="6">
    <source>
        <dbReference type="ARBA" id="ARBA00022692"/>
    </source>
</evidence>
<dbReference type="SMART" id="SM00448">
    <property type="entry name" value="REC"/>
    <property type="match status" value="1"/>
</dbReference>
<evidence type="ECO:0000259" key="18">
    <source>
        <dbReference type="PROSITE" id="PS50113"/>
    </source>
</evidence>
<dbReference type="SMART" id="SM00086">
    <property type="entry name" value="PAC"/>
    <property type="match status" value="1"/>
</dbReference>
<dbReference type="SUPFAM" id="SSF55785">
    <property type="entry name" value="PYP-like sensor domain (PAS domain)"/>
    <property type="match status" value="2"/>
</dbReference>
<evidence type="ECO:0000256" key="2">
    <source>
        <dbReference type="ARBA" id="ARBA00004651"/>
    </source>
</evidence>
<name>A0ABN0XN92_9ALTE</name>
<keyword evidence="5 13" id="KW-0597">Phosphoprotein</keyword>
<evidence type="ECO:0000259" key="17">
    <source>
        <dbReference type="PROSITE" id="PS50112"/>
    </source>
</evidence>
<dbReference type="NCBIfam" id="TIGR00229">
    <property type="entry name" value="sensory_box"/>
    <property type="match status" value="2"/>
</dbReference>
<dbReference type="InterPro" id="IPR013655">
    <property type="entry name" value="PAS_fold_3"/>
</dbReference>
<dbReference type="InterPro" id="IPR004358">
    <property type="entry name" value="Sig_transdc_His_kin-like_C"/>
</dbReference>
<feature type="transmembrane region" description="Helical" evidence="14">
    <location>
        <begin position="25"/>
        <end position="46"/>
    </location>
</feature>
<dbReference type="InterPro" id="IPR000014">
    <property type="entry name" value="PAS"/>
</dbReference>
<dbReference type="PRINTS" id="PR00344">
    <property type="entry name" value="BCTRLSENSOR"/>
</dbReference>
<dbReference type="RefSeq" id="WP_343846765.1">
    <property type="nucleotide sequence ID" value="NZ_BAAAEI010000023.1"/>
</dbReference>
<dbReference type="Pfam" id="PF03707">
    <property type="entry name" value="MHYT"/>
    <property type="match status" value="3"/>
</dbReference>
<dbReference type="SUPFAM" id="SSF52172">
    <property type="entry name" value="CheY-like"/>
    <property type="match status" value="1"/>
</dbReference>
<dbReference type="PROSITE" id="PS50924">
    <property type="entry name" value="MHYT"/>
    <property type="match status" value="1"/>
</dbReference>
<protein>
    <recommendedName>
        <fullName evidence="3">histidine kinase</fullName>
        <ecNumber evidence="3">2.7.13.3</ecNumber>
    </recommendedName>
</protein>
<feature type="domain" description="MHYT" evidence="20">
    <location>
        <begin position="23"/>
        <end position="218"/>
    </location>
</feature>
<evidence type="ECO:0000259" key="20">
    <source>
        <dbReference type="PROSITE" id="PS50924"/>
    </source>
</evidence>
<feature type="transmembrane region" description="Helical" evidence="14">
    <location>
        <begin position="156"/>
        <end position="179"/>
    </location>
</feature>
<dbReference type="EC" id="2.7.13.3" evidence="3"/>
<evidence type="ECO:0000256" key="5">
    <source>
        <dbReference type="ARBA" id="ARBA00022553"/>
    </source>
</evidence>